<name>A0A354M4N4_9BACT</name>
<proteinExistence type="predicted"/>
<evidence type="ECO:0000313" key="2">
    <source>
        <dbReference type="Proteomes" id="UP000262954"/>
    </source>
</evidence>
<organism evidence="1 2">
    <name type="scientific">Coprobacter fastidiosus</name>
    <dbReference type="NCBI Taxonomy" id="1099853"/>
    <lineage>
        <taxon>Bacteria</taxon>
        <taxon>Pseudomonadati</taxon>
        <taxon>Bacteroidota</taxon>
        <taxon>Bacteroidia</taxon>
        <taxon>Bacteroidales</taxon>
        <taxon>Barnesiellaceae</taxon>
        <taxon>Coprobacter</taxon>
    </lineage>
</organism>
<protein>
    <recommendedName>
        <fullName evidence="3">DUF3843 domain-containing protein</fullName>
    </recommendedName>
</protein>
<dbReference type="Proteomes" id="UP000262954">
    <property type="component" value="Unassembled WGS sequence"/>
</dbReference>
<dbReference type="InterPro" id="IPR024214">
    <property type="entry name" value="DUF3843"/>
</dbReference>
<evidence type="ECO:0008006" key="3">
    <source>
        <dbReference type="Google" id="ProtNLM"/>
    </source>
</evidence>
<accession>A0A354M4N4</accession>
<dbReference type="EMBL" id="DNWC01000140">
    <property type="protein sequence ID" value="HBJ09473.1"/>
    <property type="molecule type" value="Genomic_DNA"/>
</dbReference>
<comment type="caution">
    <text evidence="1">The sequence shown here is derived from an EMBL/GenBank/DDBJ whole genome shotgun (WGS) entry which is preliminary data.</text>
</comment>
<reference evidence="1 2" key="1">
    <citation type="journal article" date="2018" name="Nat. Biotechnol.">
        <title>A standardized bacterial taxonomy based on genome phylogeny substantially revises the tree of life.</title>
        <authorList>
            <person name="Parks D.H."/>
            <person name="Chuvochina M."/>
            <person name="Waite D.W."/>
            <person name="Rinke C."/>
            <person name="Skarshewski A."/>
            <person name="Chaumeil P.A."/>
            <person name="Hugenholtz P."/>
        </authorList>
    </citation>
    <scope>NUCLEOTIDE SEQUENCE [LARGE SCALE GENOMIC DNA]</scope>
    <source>
        <strain evidence="1">UBA11482</strain>
    </source>
</reference>
<sequence length="445" mass="52217">MAKKKQTIYSKDWASLHPYQGSARTDFYYTTIANKIYTVLDNLLENEISDENLFYLEEEEKKQLACTLTSYFEDIISEAGIFRAFTKEHYRKYNSPLPFFPCNDYANEEINTEDIQFLTWHYFMQLNRGEIPYSPETPLFSRIAEKVMEILDEEYESAPANEKLKGFFDLSPKECTNLYSLQARFAWLATESYLFQFNGRQMQEEIDDIVTTAKEDGTEEYLPDMVNVLCNDFAYNLITEFMQHSPAQWLAILLGEEHPAHEALKNLSRKYSGYFDFVDEDKYNARFRHIITGEIIEVTQKSLKGFPEDMKSDKTSLYAGFVRWQNEWWIMGLVNTYPKSEDLTEEIDKRAEEESHIFEEKTDLPENEQEIILKDILEDTDLGEGEMPLTPEETAWIAVLSDELGVSFMENAVQKGKVPELRFNGEKGYELLHDNLDFILRYIKR</sequence>
<dbReference type="AlphaFoldDB" id="A0A354M4N4"/>
<dbReference type="Pfam" id="PF12954">
    <property type="entry name" value="DUF3843"/>
    <property type="match status" value="1"/>
</dbReference>
<gene>
    <name evidence="1" type="ORF">DDY73_10770</name>
</gene>
<evidence type="ECO:0000313" key="1">
    <source>
        <dbReference type="EMBL" id="HBJ09473.1"/>
    </source>
</evidence>